<organism evidence="2">
    <name type="scientific">Trypanosoma vivax (strain Y486)</name>
    <dbReference type="NCBI Taxonomy" id="1055687"/>
    <lineage>
        <taxon>Eukaryota</taxon>
        <taxon>Discoba</taxon>
        <taxon>Euglenozoa</taxon>
        <taxon>Kinetoplastea</taxon>
        <taxon>Metakinetoplastina</taxon>
        <taxon>Trypanosomatida</taxon>
        <taxon>Trypanosomatidae</taxon>
        <taxon>Trypanosoma</taxon>
        <taxon>Duttonella</taxon>
    </lineage>
</organism>
<protein>
    <submittedName>
        <fullName evidence="2">Uncharacterized protein</fullName>
    </submittedName>
</protein>
<keyword evidence="1" id="KW-1133">Transmembrane helix</keyword>
<dbReference type="EMBL" id="HE573026">
    <property type="protein sequence ID" value="CCC51164.1"/>
    <property type="molecule type" value="Genomic_DNA"/>
</dbReference>
<name>G0U5L3_TRYVY</name>
<evidence type="ECO:0000313" key="2">
    <source>
        <dbReference type="EMBL" id="CCC51164.1"/>
    </source>
</evidence>
<gene>
    <name evidence="2" type="ORF">TVY486_1002170</name>
</gene>
<accession>G0U5L3</accession>
<feature type="transmembrane region" description="Helical" evidence="1">
    <location>
        <begin position="121"/>
        <end position="143"/>
    </location>
</feature>
<evidence type="ECO:0000256" key="1">
    <source>
        <dbReference type="SAM" id="Phobius"/>
    </source>
</evidence>
<keyword evidence="1" id="KW-0472">Membrane</keyword>
<dbReference type="AlphaFoldDB" id="G0U5L3"/>
<keyword evidence="1" id="KW-0812">Transmembrane</keyword>
<reference evidence="2" key="1">
    <citation type="journal article" date="2012" name="Proc. Natl. Acad. Sci. U.S.A.">
        <title>Antigenic diversity is generated by distinct evolutionary mechanisms in African trypanosome species.</title>
        <authorList>
            <person name="Jackson A.P."/>
            <person name="Berry A."/>
            <person name="Aslett M."/>
            <person name="Allison H.C."/>
            <person name="Burton P."/>
            <person name="Vavrova-Anderson J."/>
            <person name="Brown R."/>
            <person name="Browne H."/>
            <person name="Corton N."/>
            <person name="Hauser H."/>
            <person name="Gamble J."/>
            <person name="Gilderthorp R."/>
            <person name="Marcello L."/>
            <person name="McQuillan J."/>
            <person name="Otto T.D."/>
            <person name="Quail M.A."/>
            <person name="Sanders M.J."/>
            <person name="van Tonder A."/>
            <person name="Ginger M.L."/>
            <person name="Field M.C."/>
            <person name="Barry J.D."/>
            <person name="Hertz-Fowler C."/>
            <person name="Berriman M."/>
        </authorList>
    </citation>
    <scope>NUCLEOTIDE SEQUENCE</scope>
    <source>
        <strain evidence="2">Y486</strain>
    </source>
</reference>
<sequence length="146" mass="17211">MWMSSDTSEQVRVEPTTTTLVTTNRFFFAPPFFFCFLPPSSPPTPLHPHFLSPTLYHCNAPPYLRTAVLALSEPSFPHTFKPFPLHFLFKRKTKNYTTFSFCIPMRSLHFYRNNNNNNNHLIPFDFFTLRYHLLLFIGWFGLLSAR</sequence>
<proteinExistence type="predicted"/>